<dbReference type="EMBL" id="CP121208">
    <property type="protein sequence ID" value="WFM83422.1"/>
    <property type="molecule type" value="Genomic_DNA"/>
</dbReference>
<evidence type="ECO:0000256" key="1">
    <source>
        <dbReference type="SAM" id="Phobius"/>
    </source>
</evidence>
<keyword evidence="1" id="KW-0812">Transmembrane</keyword>
<keyword evidence="1" id="KW-0472">Membrane</keyword>
<gene>
    <name evidence="2" type="ORF">P7079_00130</name>
</gene>
<protein>
    <recommendedName>
        <fullName evidence="4">Secreted protein</fullName>
    </recommendedName>
</protein>
<dbReference type="Proteomes" id="UP001215216">
    <property type="component" value="Chromosome"/>
</dbReference>
<organism evidence="2 3">
    <name type="scientific">Arcanobacterium canis</name>
    <dbReference type="NCBI Taxonomy" id="999183"/>
    <lineage>
        <taxon>Bacteria</taxon>
        <taxon>Bacillati</taxon>
        <taxon>Actinomycetota</taxon>
        <taxon>Actinomycetes</taxon>
        <taxon>Actinomycetales</taxon>
        <taxon>Actinomycetaceae</taxon>
        <taxon>Arcanobacterium</taxon>
    </lineage>
</organism>
<proteinExistence type="predicted"/>
<reference evidence="2 3" key="1">
    <citation type="submission" date="2023-03" db="EMBL/GenBank/DDBJ databases">
        <title>Complete genome of Arcanobacterium canis strain DSM 25104 isolated in 2010 from a canine otitis externa in Germany.</title>
        <authorList>
            <person name="Borowiak M."/>
            <person name="Kreitlow A."/>
            <person name="Malorny B."/>
            <person name="Laemmler C."/>
            <person name="Prenger-Berninghoff E."/>
            <person name="Ploetz M."/>
            <person name="Abdulmawjood A."/>
        </authorList>
    </citation>
    <scope>NUCLEOTIDE SEQUENCE [LARGE SCALE GENOMIC DNA]</scope>
    <source>
        <strain evidence="2 3">DSM 25104</strain>
    </source>
</reference>
<keyword evidence="3" id="KW-1185">Reference proteome</keyword>
<keyword evidence="1" id="KW-1133">Transmembrane helix</keyword>
<feature type="transmembrane region" description="Helical" evidence="1">
    <location>
        <begin position="12"/>
        <end position="35"/>
    </location>
</feature>
<dbReference type="RefSeq" id="WP_278012817.1">
    <property type="nucleotide sequence ID" value="NZ_CP121208.1"/>
</dbReference>
<feature type="transmembrane region" description="Helical" evidence="1">
    <location>
        <begin position="195"/>
        <end position="216"/>
    </location>
</feature>
<evidence type="ECO:0008006" key="4">
    <source>
        <dbReference type="Google" id="ProtNLM"/>
    </source>
</evidence>
<evidence type="ECO:0000313" key="3">
    <source>
        <dbReference type="Proteomes" id="UP001215216"/>
    </source>
</evidence>
<evidence type="ECO:0000313" key="2">
    <source>
        <dbReference type="EMBL" id="WFM83422.1"/>
    </source>
</evidence>
<sequence length="223" mass="23575">MATQVYKTLSKVVGIILVLVGIGALIGGMFANSFIKQQLSDQHIMFPPTEAIKAQVEAGRLTQADADAVSQYAGQRLENGDQAKVWSDNFVLAHMRGAAKAAGVPEDQATYAGIGDLVTAAQKELTAKVKADNPTADEKTVKALVGKEMANPQSKYPEAVKAGQLQKLRIDTFLNGNTIRGMLLNAYGWGLVGKIANIAGIGLIVVGILLAAWGFVPSKKKNA</sequence>
<accession>A0ABY8FY44</accession>
<name>A0ABY8FY44_9ACTO</name>